<keyword evidence="4" id="KW-1185">Reference proteome</keyword>
<dbReference type="Proteomes" id="UP001589774">
    <property type="component" value="Unassembled WGS sequence"/>
</dbReference>
<evidence type="ECO:0000259" key="2">
    <source>
        <dbReference type="PROSITE" id="PS50110"/>
    </source>
</evidence>
<proteinExistence type="predicted"/>
<reference evidence="3 4" key="1">
    <citation type="submission" date="2024-09" db="EMBL/GenBank/DDBJ databases">
        <authorList>
            <person name="Sun Q."/>
            <person name="Mori K."/>
        </authorList>
    </citation>
    <scope>NUCLEOTIDE SEQUENCE [LARGE SCALE GENOMIC DNA]</scope>
    <source>
        <strain evidence="3 4">CCM 7765</strain>
    </source>
</reference>
<dbReference type="InterPro" id="IPR011006">
    <property type="entry name" value="CheY-like_superfamily"/>
</dbReference>
<dbReference type="EMBL" id="JBHLWO010000002">
    <property type="protein sequence ID" value="MFC0320332.1"/>
    <property type="molecule type" value="Genomic_DNA"/>
</dbReference>
<evidence type="ECO:0000256" key="1">
    <source>
        <dbReference type="PROSITE-ProRule" id="PRU00169"/>
    </source>
</evidence>
<protein>
    <submittedName>
        <fullName evidence="3">LytR/AlgR family response regulator transcription factor</fullName>
    </submittedName>
</protein>
<dbReference type="Gene3D" id="3.40.50.2300">
    <property type="match status" value="1"/>
</dbReference>
<feature type="modified residue" description="4-aspartylphosphate" evidence="1">
    <location>
        <position position="56"/>
    </location>
</feature>
<dbReference type="InterPro" id="IPR001789">
    <property type="entry name" value="Sig_transdc_resp-reg_receiver"/>
</dbReference>
<dbReference type="RefSeq" id="WP_130858404.1">
    <property type="nucleotide sequence ID" value="NZ_JBHLWO010000002.1"/>
</dbReference>
<dbReference type="SUPFAM" id="SSF52172">
    <property type="entry name" value="CheY-like"/>
    <property type="match status" value="1"/>
</dbReference>
<sequence length="128" mass="14619">MRCLICAIVEDEPLAVQMLKGYISKRSDLTLVATIDNVYDFHVIIKRITPDIIFLDFKTPGFDGDVDKILDQISPNSIVINTSASPLSHFRNKEEIENNNKVYELLKPFSLEKFNECIDFLLGIGHFQ</sequence>
<keyword evidence="1" id="KW-0597">Phosphoprotein</keyword>
<evidence type="ECO:0000313" key="3">
    <source>
        <dbReference type="EMBL" id="MFC0320332.1"/>
    </source>
</evidence>
<dbReference type="Pfam" id="PF00072">
    <property type="entry name" value="Response_reg"/>
    <property type="match status" value="1"/>
</dbReference>
<evidence type="ECO:0000313" key="4">
    <source>
        <dbReference type="Proteomes" id="UP001589774"/>
    </source>
</evidence>
<feature type="domain" description="Response regulatory" evidence="2">
    <location>
        <begin position="5"/>
        <end position="122"/>
    </location>
</feature>
<name>A0ABV6HNV5_9SPHI</name>
<accession>A0ABV6HNV5</accession>
<gene>
    <name evidence="3" type="ORF">ACFFI0_18540</name>
</gene>
<dbReference type="PROSITE" id="PS50110">
    <property type="entry name" value="RESPONSE_REGULATORY"/>
    <property type="match status" value="1"/>
</dbReference>
<organism evidence="3 4">
    <name type="scientific">Olivibacter oleidegradans</name>
    <dbReference type="NCBI Taxonomy" id="760123"/>
    <lineage>
        <taxon>Bacteria</taxon>
        <taxon>Pseudomonadati</taxon>
        <taxon>Bacteroidota</taxon>
        <taxon>Sphingobacteriia</taxon>
        <taxon>Sphingobacteriales</taxon>
        <taxon>Sphingobacteriaceae</taxon>
        <taxon>Olivibacter</taxon>
    </lineage>
</organism>
<comment type="caution">
    <text evidence="3">The sequence shown here is derived from an EMBL/GenBank/DDBJ whole genome shotgun (WGS) entry which is preliminary data.</text>
</comment>